<feature type="transmembrane region" description="Helical" evidence="7">
    <location>
        <begin position="92"/>
        <end position="110"/>
    </location>
</feature>
<keyword evidence="3" id="KW-1003">Cell membrane</keyword>
<comment type="similarity">
    <text evidence="2">Belongs to the DoxX family.</text>
</comment>
<reference evidence="8 9" key="1">
    <citation type="journal article" date="2016" name="Syst. Appl. Microbiol.">
        <title>Pararhizobium polonicum sp. nov. isolated from tumors on stone fruit rootstocks.</title>
        <authorList>
            <person name="Pulawska J."/>
            <person name="Kuzmanovic N."/>
            <person name="Willems A."/>
            <person name="Pothier J.F."/>
        </authorList>
    </citation>
    <scope>NUCLEOTIDE SEQUENCE [LARGE SCALE GENOMIC DNA]</scope>
    <source>
        <strain evidence="8 9">F5.1</strain>
    </source>
</reference>
<dbReference type="PANTHER" id="PTHR33452">
    <property type="entry name" value="OXIDOREDUCTASE CATD-RELATED"/>
    <property type="match status" value="1"/>
</dbReference>
<dbReference type="OrthoDB" id="5398343at2"/>
<accession>A0A1C7P7C4</accession>
<dbReference type="Proteomes" id="UP000093111">
    <property type="component" value="Unassembled WGS sequence"/>
</dbReference>
<comment type="subcellular location">
    <subcellularLocation>
        <location evidence="1">Cell membrane</location>
        <topology evidence="1">Multi-pass membrane protein</topology>
    </subcellularLocation>
</comment>
<keyword evidence="6 7" id="KW-0472">Membrane</keyword>
<dbReference type="InterPro" id="IPR032808">
    <property type="entry name" value="DoxX"/>
</dbReference>
<evidence type="ECO:0000256" key="6">
    <source>
        <dbReference type="ARBA" id="ARBA00023136"/>
    </source>
</evidence>
<sequence>MTDLTSTRPPAMVPALQRLYLPFDTTVETLLRVIAGVLLVTHGYGKIINPFGAVGMVEGLGFYPGVFWSPLLAATEFFGGILVAIGLFTRPAAFAAMIVLLVTVYFHGIVTGDGLAGAEKSILWAAIFLFFAVRGSNAQSVDAKIGKQI</sequence>
<keyword evidence="5 7" id="KW-1133">Transmembrane helix</keyword>
<evidence type="ECO:0000256" key="1">
    <source>
        <dbReference type="ARBA" id="ARBA00004651"/>
    </source>
</evidence>
<evidence type="ECO:0000256" key="3">
    <source>
        <dbReference type="ARBA" id="ARBA00022475"/>
    </source>
</evidence>
<protein>
    <submittedName>
        <fullName evidence="8">DoxX family protein</fullName>
    </submittedName>
</protein>
<proteinExistence type="inferred from homology"/>
<dbReference type="PATRIC" id="fig|1612624.7.peg.961"/>
<dbReference type="PANTHER" id="PTHR33452:SF1">
    <property type="entry name" value="INNER MEMBRANE PROTEIN YPHA-RELATED"/>
    <property type="match status" value="1"/>
</dbReference>
<evidence type="ECO:0000256" key="2">
    <source>
        <dbReference type="ARBA" id="ARBA00006679"/>
    </source>
</evidence>
<keyword evidence="9" id="KW-1185">Reference proteome</keyword>
<feature type="transmembrane region" description="Helical" evidence="7">
    <location>
        <begin position="66"/>
        <end position="85"/>
    </location>
</feature>
<dbReference type="EMBL" id="LGLV01000004">
    <property type="protein sequence ID" value="OBZ97255.1"/>
    <property type="molecule type" value="Genomic_DNA"/>
</dbReference>
<feature type="transmembrane region" description="Helical" evidence="7">
    <location>
        <begin position="122"/>
        <end position="141"/>
    </location>
</feature>
<dbReference type="InterPro" id="IPR051907">
    <property type="entry name" value="DoxX-like_oxidoreductase"/>
</dbReference>
<name>A0A1C7P7C4_9HYPH</name>
<dbReference type="Pfam" id="PF07681">
    <property type="entry name" value="DoxX"/>
    <property type="match status" value="1"/>
</dbReference>
<dbReference type="STRING" id="1612624.ADU59_04590"/>
<gene>
    <name evidence="8" type="ORF">ADU59_04590</name>
</gene>
<evidence type="ECO:0000256" key="5">
    <source>
        <dbReference type="ARBA" id="ARBA00022989"/>
    </source>
</evidence>
<evidence type="ECO:0000313" key="8">
    <source>
        <dbReference type="EMBL" id="OBZ97255.1"/>
    </source>
</evidence>
<evidence type="ECO:0000256" key="7">
    <source>
        <dbReference type="SAM" id="Phobius"/>
    </source>
</evidence>
<dbReference type="AlphaFoldDB" id="A0A1C7P7C4"/>
<organism evidence="8 9">
    <name type="scientific">Pararhizobium polonicum</name>
    <dbReference type="NCBI Taxonomy" id="1612624"/>
    <lineage>
        <taxon>Bacteria</taxon>
        <taxon>Pseudomonadati</taxon>
        <taxon>Pseudomonadota</taxon>
        <taxon>Alphaproteobacteria</taxon>
        <taxon>Hyphomicrobiales</taxon>
        <taxon>Rhizobiaceae</taxon>
        <taxon>Rhizobium/Agrobacterium group</taxon>
        <taxon>Pararhizobium</taxon>
    </lineage>
</organism>
<evidence type="ECO:0000256" key="4">
    <source>
        <dbReference type="ARBA" id="ARBA00022692"/>
    </source>
</evidence>
<keyword evidence="4 7" id="KW-0812">Transmembrane</keyword>
<dbReference type="GO" id="GO:0005886">
    <property type="term" value="C:plasma membrane"/>
    <property type="evidence" value="ECO:0007669"/>
    <property type="project" value="UniProtKB-SubCell"/>
</dbReference>
<dbReference type="RefSeq" id="WP_068952605.1">
    <property type="nucleotide sequence ID" value="NZ_LGLV01000004.1"/>
</dbReference>
<comment type="caution">
    <text evidence="8">The sequence shown here is derived from an EMBL/GenBank/DDBJ whole genome shotgun (WGS) entry which is preliminary data.</text>
</comment>
<evidence type="ECO:0000313" key="9">
    <source>
        <dbReference type="Proteomes" id="UP000093111"/>
    </source>
</evidence>